<dbReference type="FunFam" id="3.30.70.270:FF:000020">
    <property type="entry name" value="Transposon Tf2-6 polyprotein-like Protein"/>
    <property type="match status" value="1"/>
</dbReference>
<dbReference type="PROSITE" id="PS50013">
    <property type="entry name" value="CHROMO_2"/>
    <property type="match status" value="1"/>
</dbReference>
<dbReference type="InterPro" id="IPR016197">
    <property type="entry name" value="Chromo-like_dom_sf"/>
</dbReference>
<evidence type="ECO:0000256" key="15">
    <source>
        <dbReference type="ARBA" id="ARBA00023172"/>
    </source>
</evidence>
<evidence type="ECO:0000256" key="16">
    <source>
        <dbReference type="SAM" id="MobiDB-lite"/>
    </source>
</evidence>
<evidence type="ECO:0000256" key="3">
    <source>
        <dbReference type="ARBA" id="ARBA00022695"/>
    </source>
</evidence>
<dbReference type="GO" id="GO:0003964">
    <property type="term" value="F:RNA-directed DNA polymerase activity"/>
    <property type="evidence" value="ECO:0007669"/>
    <property type="project" value="UniProtKB-KW"/>
</dbReference>
<dbReference type="InterPro" id="IPR023780">
    <property type="entry name" value="Chromo_domain"/>
</dbReference>
<evidence type="ECO:0000256" key="8">
    <source>
        <dbReference type="ARBA" id="ARBA00022801"/>
    </source>
</evidence>
<dbReference type="InterPro" id="IPR056924">
    <property type="entry name" value="SH3_Tf2-1"/>
</dbReference>
<dbReference type="SMART" id="SM00298">
    <property type="entry name" value="CHROMO"/>
    <property type="match status" value="1"/>
</dbReference>
<keyword evidence="10" id="KW-0694">RNA-binding</keyword>
<dbReference type="SUPFAM" id="SSF56672">
    <property type="entry name" value="DNA/RNA polymerases"/>
    <property type="match status" value="1"/>
</dbReference>
<dbReference type="Gene3D" id="1.10.340.70">
    <property type="match status" value="1"/>
</dbReference>
<dbReference type="InterPro" id="IPR012337">
    <property type="entry name" value="RNaseH-like_sf"/>
</dbReference>
<dbReference type="GO" id="GO:0006508">
    <property type="term" value="P:proteolysis"/>
    <property type="evidence" value="ECO:0007669"/>
    <property type="project" value="UniProtKB-KW"/>
</dbReference>
<keyword evidence="5" id="KW-0479">Metal-binding</keyword>
<dbReference type="Gene3D" id="3.30.420.10">
    <property type="entry name" value="Ribonuclease H-like superfamily/Ribonuclease H"/>
    <property type="match status" value="1"/>
</dbReference>
<keyword evidence="8" id="KW-0378">Hydrolase</keyword>
<evidence type="ECO:0000256" key="6">
    <source>
        <dbReference type="ARBA" id="ARBA00022750"/>
    </source>
</evidence>
<dbReference type="GO" id="GO:0003677">
    <property type="term" value="F:DNA binding"/>
    <property type="evidence" value="ECO:0007669"/>
    <property type="project" value="UniProtKB-KW"/>
</dbReference>
<evidence type="ECO:0000256" key="13">
    <source>
        <dbReference type="ARBA" id="ARBA00022932"/>
    </source>
</evidence>
<dbReference type="InterPro" id="IPR001584">
    <property type="entry name" value="Integrase_cat-core"/>
</dbReference>
<evidence type="ECO:0000256" key="4">
    <source>
        <dbReference type="ARBA" id="ARBA00022722"/>
    </source>
</evidence>
<evidence type="ECO:0000259" key="18">
    <source>
        <dbReference type="PROSITE" id="PS50878"/>
    </source>
</evidence>
<dbReference type="FunFam" id="3.10.10.10:FF:000007">
    <property type="entry name" value="Retrovirus-related Pol polyprotein from transposon 17.6-like Protein"/>
    <property type="match status" value="1"/>
</dbReference>
<accession>A0A511KT44</accession>
<dbReference type="PANTHER" id="PTHR37984:SF5">
    <property type="entry name" value="PROTEIN NYNRIN-LIKE"/>
    <property type="match status" value="1"/>
</dbReference>
<evidence type="ECO:0000256" key="1">
    <source>
        <dbReference type="ARBA" id="ARBA00022670"/>
    </source>
</evidence>
<dbReference type="InterPro" id="IPR000953">
    <property type="entry name" value="Chromo/chromo_shadow_dom"/>
</dbReference>
<feature type="domain" description="Integrase catalytic" evidence="19">
    <location>
        <begin position="1057"/>
        <end position="1216"/>
    </location>
</feature>
<dbReference type="Pfam" id="PF00385">
    <property type="entry name" value="Chromo"/>
    <property type="match status" value="1"/>
</dbReference>
<dbReference type="PANTHER" id="PTHR37984">
    <property type="entry name" value="PROTEIN CBG26694"/>
    <property type="match status" value="1"/>
</dbReference>
<evidence type="ECO:0000256" key="10">
    <source>
        <dbReference type="ARBA" id="ARBA00022884"/>
    </source>
</evidence>
<feature type="domain" description="Reverse transcriptase" evidence="18">
    <location>
        <begin position="594"/>
        <end position="775"/>
    </location>
</feature>
<keyword evidence="4" id="KW-0540">Nuclease</keyword>
<dbReference type="PROSITE" id="PS50878">
    <property type="entry name" value="RT_POL"/>
    <property type="match status" value="1"/>
</dbReference>
<feature type="domain" description="Chromo" evidence="17">
    <location>
        <begin position="1369"/>
        <end position="1420"/>
    </location>
</feature>
<keyword evidence="1" id="KW-0645">Protease</keyword>
<dbReference type="InterPro" id="IPR036397">
    <property type="entry name" value="RNaseH_sf"/>
</dbReference>
<dbReference type="CDD" id="cd01647">
    <property type="entry name" value="RT_LTR"/>
    <property type="match status" value="1"/>
</dbReference>
<keyword evidence="15" id="KW-0233">DNA recombination</keyword>
<dbReference type="Gene3D" id="2.40.50.40">
    <property type="match status" value="1"/>
</dbReference>
<dbReference type="SUPFAM" id="SSF54160">
    <property type="entry name" value="Chromo domain-like"/>
    <property type="match status" value="1"/>
</dbReference>
<proteinExistence type="predicted"/>
<evidence type="ECO:0000313" key="20">
    <source>
        <dbReference type="EMBL" id="GEM12714.1"/>
    </source>
</evidence>
<evidence type="ECO:0000259" key="19">
    <source>
        <dbReference type="PROSITE" id="PS50994"/>
    </source>
</evidence>
<keyword evidence="9" id="KW-0460">Magnesium</keyword>
<dbReference type="CDD" id="cd00024">
    <property type="entry name" value="CD_CSD"/>
    <property type="match status" value="1"/>
</dbReference>
<dbReference type="GO" id="GO:0003723">
    <property type="term" value="F:RNA binding"/>
    <property type="evidence" value="ECO:0007669"/>
    <property type="project" value="UniProtKB-KW"/>
</dbReference>
<keyword evidence="11" id="KW-0229">DNA integration</keyword>
<dbReference type="EMBL" id="BJWK01000024">
    <property type="protein sequence ID" value="GEM12714.1"/>
    <property type="molecule type" value="Genomic_DNA"/>
</dbReference>
<sequence>MTTPPAGLASFSRAARLCFHAKSVKDEALKVAYVGGELVGFPELYNWYLSSATEHEAKAYDTFWADLSKRALPRDHVWDAKGQIRWAKQGDEDYEVWSSLLRTEHLQLTDKVMSTRDLIECLLYGMDHELSTILRRGSFLRNSGFHEDDLSLVALSTSIRAFTEPLDYEKFDREARDEWNKIAARRRSNAAQIRSLSRKTASMTVSNLSKLNGPAKTSSGTTARTSMSSTTQQTTAVGGGRPPKLTEREKDWLSANNGCFRCRRTNIDHDPKQCTDWAPANYVIKVPQGWEKDKPIPPSVPSSTNASISTGPSTVGIAAIYQDHDEVDLAESFADDSDTDGCAFPPLQLRIAASRRSRLVMGLTDSGSSVLLISDKLAAGLELERFSLSRPKRVRLAIQGEGDLYTITHFVRCNVALENGTWSAGVTTLLVAPLEEPFGVILGVPFLKRHRLSLTAHPEPTILVDRGEGKVPYDLLAPAYGPATTFQTLASAEGEEKAAFISKVVEACAFGLVDQARVLTEEEGAMKERSGRLMEEFADLFPSTLPPLTADYLAKTSTRHCIRLIDEKRVHNQRGFAIPRKWRESWKRMLEEHLAAGRLRSSTSPYASAAFVVPKKDLTVDPRWVNDYRALNSNTVKDRTPLPIPDQVLTDAALAKYWGKIDMTNAFFQTPMDEGDIAKTAIKTPWGLFEWTVMPQGLCNAPATHQARMNEALRHLIGVCCQAFVDDVIIYSRTVEEHEENCRAVLEALRAAGLYCSRKKTDLFTIHTEFLGHVISREGIQADPSKTDKIKNWPRPHTVTQVRGFLGLVQYLRKFIPQLADHTAVLTPLTKKGLTDISSLRGQKEEVAFEAIKRIVTSLPVLRALDQDSDEPIWLMTDASKATLSKRQARWTETLADYDYELSYIPGKANAVADSLSRFSFPESRAAVAVCGISEHSISEAVVQKIKEGYLADDFCVQVVRNLGSSSEFERKDGLIYYEGNRILVPDVRELREALLHDAHDALGHMGVQKTLSSLSLSFFWPRMTKSVVDYVRSCDGCQRNKSRTNKVAGKLHSLPVPVRPFSDVALDFVGPLPSSEGWDMLLTVTDWLTGYTRLFPCWAKDEARDIAEVVFRGWFSLFGLPDRMVSDRDKLFTSRFWRVLHSRLGLKLQMSTAFHPEMDGRSERMNKTVIQVLRHYVSRQQKDWVRFLPTTEYAINAAENASTGKTPFELVLGFTPSLSPRRSIPSNVPAVDSLLDERNMKIKEAREALAVSKVRQAEQANKRRSDEETFATGDLVLVDSRDRRMRYKSKHGDGRAAKLFPRWDGPFEVLEVFPDTSTYRLQLTHDDKSHPVFHISKLKRYNLNDVDSFPSREPPRPGPIDVDGEEEFEVEAIVDEKGKGRGLRYLVKWRGYPDTDNGWEPVANVKGAEALKRWRERKR</sequence>
<evidence type="ECO:0000313" key="21">
    <source>
        <dbReference type="Proteomes" id="UP000321518"/>
    </source>
</evidence>
<dbReference type="GO" id="GO:0015074">
    <property type="term" value="P:DNA integration"/>
    <property type="evidence" value="ECO:0007669"/>
    <property type="project" value="UniProtKB-KW"/>
</dbReference>
<dbReference type="CDD" id="cd00303">
    <property type="entry name" value="retropepsin_like"/>
    <property type="match status" value="1"/>
</dbReference>
<dbReference type="InterPro" id="IPR050951">
    <property type="entry name" value="Retrovirus_Pol_polyprotein"/>
</dbReference>
<keyword evidence="2" id="KW-0808">Transferase</keyword>
<dbReference type="Proteomes" id="UP000321518">
    <property type="component" value="Unassembled WGS sequence"/>
</dbReference>
<protein>
    <recommendedName>
        <fullName evidence="22">Reverse transcriptase</fullName>
    </recommendedName>
</protein>
<keyword evidence="3" id="KW-0548">Nucleotidyltransferase</keyword>
<dbReference type="SUPFAM" id="SSF53098">
    <property type="entry name" value="Ribonuclease H-like"/>
    <property type="match status" value="1"/>
</dbReference>
<evidence type="ECO:0000256" key="11">
    <source>
        <dbReference type="ARBA" id="ARBA00022908"/>
    </source>
</evidence>
<evidence type="ECO:0000256" key="12">
    <source>
        <dbReference type="ARBA" id="ARBA00022918"/>
    </source>
</evidence>
<dbReference type="GO" id="GO:0006310">
    <property type="term" value="P:DNA recombination"/>
    <property type="evidence" value="ECO:0007669"/>
    <property type="project" value="UniProtKB-KW"/>
</dbReference>
<dbReference type="Pfam" id="PF17921">
    <property type="entry name" value="Integrase_H2C2"/>
    <property type="match status" value="1"/>
</dbReference>
<feature type="compositionally biased region" description="Low complexity" evidence="16">
    <location>
        <begin position="217"/>
        <end position="235"/>
    </location>
</feature>
<dbReference type="InterPro" id="IPR021109">
    <property type="entry name" value="Peptidase_aspartic_dom_sf"/>
</dbReference>
<dbReference type="PROSITE" id="PS50994">
    <property type="entry name" value="INTEGRASE"/>
    <property type="match status" value="1"/>
</dbReference>
<keyword evidence="6" id="KW-0064">Aspartyl protease</keyword>
<keyword evidence="7" id="KW-0255">Endonuclease</keyword>
<dbReference type="Pfam" id="PF00078">
    <property type="entry name" value="RVT_1"/>
    <property type="match status" value="1"/>
</dbReference>
<dbReference type="OrthoDB" id="3341476at2759"/>
<feature type="region of interest" description="Disordered" evidence="16">
    <location>
        <begin position="206"/>
        <end position="248"/>
    </location>
</feature>
<dbReference type="InterPro" id="IPR041588">
    <property type="entry name" value="Integrase_H2C2"/>
</dbReference>
<keyword evidence="12" id="KW-0695">RNA-directed DNA polymerase</keyword>
<gene>
    <name evidence="20" type="ORF">Rt10032_c24g6731</name>
</gene>
<dbReference type="Gene3D" id="3.30.70.270">
    <property type="match status" value="2"/>
</dbReference>
<dbReference type="InterPro" id="IPR043502">
    <property type="entry name" value="DNA/RNA_pol_sf"/>
</dbReference>
<name>A0A511KT44_RHOTO</name>
<dbReference type="Gene3D" id="3.10.10.10">
    <property type="entry name" value="HIV Type 1 Reverse Transcriptase, subunit A, domain 1"/>
    <property type="match status" value="1"/>
</dbReference>
<evidence type="ECO:0000256" key="5">
    <source>
        <dbReference type="ARBA" id="ARBA00022723"/>
    </source>
</evidence>
<evidence type="ECO:0000256" key="14">
    <source>
        <dbReference type="ARBA" id="ARBA00023125"/>
    </source>
</evidence>
<dbReference type="GO" id="GO:0046872">
    <property type="term" value="F:metal ion binding"/>
    <property type="evidence" value="ECO:0007669"/>
    <property type="project" value="UniProtKB-KW"/>
</dbReference>
<reference evidence="20 21" key="1">
    <citation type="submission" date="2019-07" db="EMBL/GenBank/DDBJ databases">
        <title>Rhodotorula toruloides NBRC10032 genome sequencing.</title>
        <authorList>
            <person name="Shida Y."/>
            <person name="Takaku H."/>
            <person name="Ogasawara W."/>
            <person name="Mori K."/>
        </authorList>
    </citation>
    <scope>NUCLEOTIDE SEQUENCE [LARGE SCALE GENOMIC DNA]</scope>
    <source>
        <strain evidence="20 21">NBRC10032</strain>
    </source>
</reference>
<dbReference type="GO" id="GO:0006338">
    <property type="term" value="P:chromatin remodeling"/>
    <property type="evidence" value="ECO:0007669"/>
    <property type="project" value="UniProtKB-ARBA"/>
</dbReference>
<dbReference type="InterPro" id="IPR000477">
    <property type="entry name" value="RT_dom"/>
</dbReference>
<evidence type="ECO:0000256" key="9">
    <source>
        <dbReference type="ARBA" id="ARBA00022842"/>
    </source>
</evidence>
<comment type="caution">
    <text evidence="20">The sequence shown here is derived from an EMBL/GenBank/DDBJ whole genome shotgun (WGS) entry which is preliminary data.</text>
</comment>
<dbReference type="Pfam" id="PF24626">
    <property type="entry name" value="SH3_Tf2-1"/>
    <property type="match status" value="1"/>
</dbReference>
<dbReference type="GO" id="GO:0004190">
    <property type="term" value="F:aspartic-type endopeptidase activity"/>
    <property type="evidence" value="ECO:0007669"/>
    <property type="project" value="UniProtKB-KW"/>
</dbReference>
<dbReference type="GO" id="GO:0005634">
    <property type="term" value="C:nucleus"/>
    <property type="evidence" value="ECO:0007669"/>
    <property type="project" value="UniProtKB-ARBA"/>
</dbReference>
<evidence type="ECO:0000256" key="7">
    <source>
        <dbReference type="ARBA" id="ARBA00022759"/>
    </source>
</evidence>
<evidence type="ECO:0008006" key="22">
    <source>
        <dbReference type="Google" id="ProtNLM"/>
    </source>
</evidence>
<dbReference type="GO" id="GO:0003887">
    <property type="term" value="F:DNA-directed DNA polymerase activity"/>
    <property type="evidence" value="ECO:0007669"/>
    <property type="project" value="UniProtKB-KW"/>
</dbReference>
<evidence type="ECO:0000256" key="2">
    <source>
        <dbReference type="ARBA" id="ARBA00022679"/>
    </source>
</evidence>
<dbReference type="InterPro" id="IPR043128">
    <property type="entry name" value="Rev_trsase/Diguanyl_cyclase"/>
</dbReference>
<dbReference type="Gene3D" id="2.40.70.10">
    <property type="entry name" value="Acid Proteases"/>
    <property type="match status" value="1"/>
</dbReference>
<evidence type="ECO:0000259" key="17">
    <source>
        <dbReference type="PROSITE" id="PS50013"/>
    </source>
</evidence>
<dbReference type="FunFam" id="1.10.340.70:FF:000001">
    <property type="entry name" value="Retrovirus-related Pol polyprotein from transposon gypsy-like Protein"/>
    <property type="match status" value="1"/>
</dbReference>
<keyword evidence="14" id="KW-0238">DNA-binding</keyword>
<keyword evidence="13" id="KW-0239">DNA-directed DNA polymerase</keyword>
<organism evidence="20 21">
    <name type="scientific">Rhodotorula toruloides</name>
    <name type="common">Yeast</name>
    <name type="synonym">Rhodosporidium toruloides</name>
    <dbReference type="NCBI Taxonomy" id="5286"/>
    <lineage>
        <taxon>Eukaryota</taxon>
        <taxon>Fungi</taxon>
        <taxon>Dikarya</taxon>
        <taxon>Basidiomycota</taxon>
        <taxon>Pucciniomycotina</taxon>
        <taxon>Microbotryomycetes</taxon>
        <taxon>Sporidiobolales</taxon>
        <taxon>Sporidiobolaceae</taxon>
        <taxon>Rhodotorula</taxon>
    </lineage>
</organism>
<dbReference type="GO" id="GO:0004519">
    <property type="term" value="F:endonuclease activity"/>
    <property type="evidence" value="ECO:0007669"/>
    <property type="project" value="UniProtKB-KW"/>
</dbReference>